<keyword evidence="2" id="KW-0472">Membrane</keyword>
<reference evidence="4" key="1">
    <citation type="submission" date="2022-11" db="EMBL/GenBank/DDBJ databases">
        <authorList>
            <person name="Somphong A."/>
            <person name="Phongsopitanun W."/>
        </authorList>
    </citation>
    <scope>NUCLEOTIDE SEQUENCE</scope>
    <source>
        <strain evidence="4">Pm04-4</strain>
    </source>
</reference>
<keyword evidence="3" id="KW-0732">Signal</keyword>
<feature type="chain" id="PRO_5045603605" evidence="3">
    <location>
        <begin position="25"/>
        <end position="343"/>
    </location>
</feature>
<protein>
    <submittedName>
        <fullName evidence="4">Uncharacterized protein</fullName>
    </submittedName>
</protein>
<feature type="transmembrane region" description="Helical" evidence="2">
    <location>
        <begin position="319"/>
        <end position="337"/>
    </location>
</feature>
<feature type="compositionally biased region" description="Low complexity" evidence="1">
    <location>
        <begin position="284"/>
        <end position="304"/>
    </location>
</feature>
<dbReference type="InterPro" id="IPR013783">
    <property type="entry name" value="Ig-like_fold"/>
</dbReference>
<dbReference type="NCBIfam" id="TIGR01451">
    <property type="entry name" value="B_ant_repeat"/>
    <property type="match status" value="1"/>
</dbReference>
<sequence length="343" mass="34473">MDVRRFVVVTALLLGGGAGLGAAAAPELQLSGPDQVAIGRTAVFTMQAEGVTSEPVTLTLPTGMTYVSAEPGAVNTVDGGRNSGPCTADGQVVTCGVDHPEDELPSWTATVLIGDDVVAGSPLTLSAATGELTRTLTVVPVRGADLAVTVEDVPALVIPGRPLTYTAVVRNLGPDPATGFTLHEWFDGGWYRGGTAEHEGVQCYSDPGELACEVEGGLPAGGEIRLEHVLPTTANAATIGRRGIVSLEVDDQPATIDAANNEVSFPVRFGAAPPTSSPTPSSSPSPTASPTSTPAPTSGTATPAPGGGLPITGPGPGPLALIGAGLLLAGVATLRLGRRRTTR</sequence>
<dbReference type="Gene3D" id="2.60.40.10">
    <property type="entry name" value="Immunoglobulins"/>
    <property type="match status" value="1"/>
</dbReference>
<organism evidence="4 5">
    <name type="scientific">Paractinoplanes pyxinae</name>
    <dbReference type="NCBI Taxonomy" id="2997416"/>
    <lineage>
        <taxon>Bacteria</taxon>
        <taxon>Bacillati</taxon>
        <taxon>Actinomycetota</taxon>
        <taxon>Actinomycetes</taxon>
        <taxon>Micromonosporales</taxon>
        <taxon>Micromonosporaceae</taxon>
        <taxon>Paractinoplanes</taxon>
    </lineage>
</organism>
<keyword evidence="2" id="KW-1133">Transmembrane helix</keyword>
<name>A0ABT4ARN8_9ACTN</name>
<evidence type="ECO:0000256" key="2">
    <source>
        <dbReference type="SAM" id="Phobius"/>
    </source>
</evidence>
<dbReference type="Proteomes" id="UP001151002">
    <property type="component" value="Unassembled WGS sequence"/>
</dbReference>
<keyword evidence="2" id="KW-0812">Transmembrane</keyword>
<keyword evidence="5" id="KW-1185">Reference proteome</keyword>
<dbReference type="RefSeq" id="WP_267560713.1">
    <property type="nucleotide sequence ID" value="NZ_JAPNTZ010000001.1"/>
</dbReference>
<comment type="caution">
    <text evidence="4">The sequence shown here is derived from an EMBL/GenBank/DDBJ whole genome shotgun (WGS) entry which is preliminary data.</text>
</comment>
<evidence type="ECO:0000256" key="3">
    <source>
        <dbReference type="SAM" id="SignalP"/>
    </source>
</evidence>
<evidence type="ECO:0000313" key="4">
    <source>
        <dbReference type="EMBL" id="MCY1136919.1"/>
    </source>
</evidence>
<evidence type="ECO:0000256" key="1">
    <source>
        <dbReference type="SAM" id="MobiDB-lite"/>
    </source>
</evidence>
<gene>
    <name evidence="4" type="ORF">OWR29_02845</name>
</gene>
<dbReference type="EMBL" id="JAPNTZ010000001">
    <property type="protein sequence ID" value="MCY1136919.1"/>
    <property type="molecule type" value="Genomic_DNA"/>
</dbReference>
<evidence type="ECO:0000313" key="5">
    <source>
        <dbReference type="Proteomes" id="UP001151002"/>
    </source>
</evidence>
<feature type="signal peptide" evidence="3">
    <location>
        <begin position="1"/>
        <end position="24"/>
    </location>
</feature>
<dbReference type="InterPro" id="IPR047589">
    <property type="entry name" value="DUF11_rpt"/>
</dbReference>
<proteinExistence type="predicted"/>
<feature type="region of interest" description="Disordered" evidence="1">
    <location>
        <begin position="267"/>
        <end position="315"/>
    </location>
</feature>
<accession>A0ABT4ARN8</accession>